<organism evidence="4 5">
    <name type="scientific">Ligilactobacillus ruminis</name>
    <dbReference type="NCBI Taxonomy" id="1623"/>
    <lineage>
        <taxon>Bacteria</taxon>
        <taxon>Bacillati</taxon>
        <taxon>Bacillota</taxon>
        <taxon>Bacilli</taxon>
        <taxon>Lactobacillales</taxon>
        <taxon>Lactobacillaceae</taxon>
        <taxon>Ligilactobacillus</taxon>
    </lineage>
</organism>
<dbReference type="InterPro" id="IPR039532">
    <property type="entry name" value="TetR_C_Firmicutes"/>
</dbReference>
<dbReference type="PANTHER" id="PTHR43479:SF16">
    <property type="entry name" value="HTH TETR-TYPE DOMAIN-CONTAINING PROTEIN"/>
    <property type="match status" value="1"/>
</dbReference>
<sequence length="175" mass="20838">MTQQQKKRKELLAQSLFELLKHEAIEKITVDQICHVAEVHRSTFYRYFRDKYDLMHFAFEKLMLARIEGEHFVDAMIEMILKNKEVFRNISINNNNNTLYWIMVDMLSQQLLDAQKEGRLHELEWIGNDIKLSIAPLLAAKMYAGAFLTIIFEWINSNYQMDPQELSLFIKNLHK</sequence>
<protein>
    <submittedName>
        <fullName evidence="4">Transcriptional regulator, TetR family</fullName>
    </submittedName>
</protein>
<dbReference type="Pfam" id="PF14278">
    <property type="entry name" value="TetR_C_8"/>
    <property type="match status" value="1"/>
</dbReference>
<accession>A0ABY1ACA5</accession>
<dbReference type="InterPro" id="IPR009057">
    <property type="entry name" value="Homeodomain-like_sf"/>
</dbReference>
<dbReference type="PANTHER" id="PTHR43479">
    <property type="entry name" value="ACREF/ENVCD OPERON REPRESSOR-RELATED"/>
    <property type="match status" value="1"/>
</dbReference>
<dbReference type="Pfam" id="PF00440">
    <property type="entry name" value="TetR_N"/>
    <property type="match status" value="1"/>
</dbReference>
<evidence type="ECO:0000313" key="4">
    <source>
        <dbReference type="EMBL" id="SEM77032.1"/>
    </source>
</evidence>
<name>A0ABY1ACA5_9LACO</name>
<evidence type="ECO:0000259" key="3">
    <source>
        <dbReference type="PROSITE" id="PS50977"/>
    </source>
</evidence>
<feature type="domain" description="HTH tetR-type" evidence="3">
    <location>
        <begin position="6"/>
        <end position="66"/>
    </location>
</feature>
<reference evidence="4 5" key="1">
    <citation type="submission" date="2016-10" db="EMBL/GenBank/DDBJ databases">
        <authorList>
            <person name="Varghese N."/>
            <person name="Submissions S."/>
        </authorList>
    </citation>
    <scope>NUCLEOTIDE SEQUENCE [LARGE SCALE GENOMIC DNA]</scope>
    <source>
        <strain evidence="4 5">WC1T17</strain>
    </source>
</reference>
<gene>
    <name evidence="4" type="ORF">SAMN05216431_10894</name>
</gene>
<dbReference type="Gene3D" id="1.10.357.10">
    <property type="entry name" value="Tetracycline Repressor, domain 2"/>
    <property type="match status" value="1"/>
</dbReference>
<evidence type="ECO:0000256" key="1">
    <source>
        <dbReference type="ARBA" id="ARBA00023125"/>
    </source>
</evidence>
<feature type="DNA-binding region" description="H-T-H motif" evidence="2">
    <location>
        <begin position="29"/>
        <end position="48"/>
    </location>
</feature>
<keyword evidence="1 2" id="KW-0238">DNA-binding</keyword>
<dbReference type="SUPFAM" id="SSF46689">
    <property type="entry name" value="Homeodomain-like"/>
    <property type="match status" value="1"/>
</dbReference>
<proteinExistence type="predicted"/>
<dbReference type="InterPro" id="IPR050624">
    <property type="entry name" value="HTH-type_Tx_Regulator"/>
</dbReference>
<evidence type="ECO:0000256" key="2">
    <source>
        <dbReference type="PROSITE-ProRule" id="PRU00335"/>
    </source>
</evidence>
<dbReference type="Proteomes" id="UP000182089">
    <property type="component" value="Unassembled WGS sequence"/>
</dbReference>
<comment type="caution">
    <text evidence="4">The sequence shown here is derived from an EMBL/GenBank/DDBJ whole genome shotgun (WGS) entry which is preliminary data.</text>
</comment>
<evidence type="ECO:0000313" key="5">
    <source>
        <dbReference type="Proteomes" id="UP000182089"/>
    </source>
</evidence>
<dbReference type="InterPro" id="IPR001647">
    <property type="entry name" value="HTH_TetR"/>
</dbReference>
<dbReference type="EMBL" id="FOCC01000008">
    <property type="protein sequence ID" value="SEM77032.1"/>
    <property type="molecule type" value="Genomic_DNA"/>
</dbReference>
<dbReference type="PROSITE" id="PS50977">
    <property type="entry name" value="HTH_TETR_2"/>
    <property type="match status" value="1"/>
</dbReference>